<name>A0ABP9KU89_9NOCA</name>
<dbReference type="EMBL" id="BAABJM010000006">
    <property type="protein sequence ID" value="GAA5064289.1"/>
    <property type="molecule type" value="Genomic_DNA"/>
</dbReference>
<gene>
    <name evidence="1" type="ORF">GCM10023318_50090</name>
</gene>
<organism evidence="1 2">
    <name type="scientific">Nocardia callitridis</name>
    <dbReference type="NCBI Taxonomy" id="648753"/>
    <lineage>
        <taxon>Bacteria</taxon>
        <taxon>Bacillati</taxon>
        <taxon>Actinomycetota</taxon>
        <taxon>Actinomycetes</taxon>
        <taxon>Mycobacteriales</taxon>
        <taxon>Nocardiaceae</taxon>
        <taxon>Nocardia</taxon>
    </lineage>
</organism>
<accession>A0ABP9KU89</accession>
<comment type="caution">
    <text evidence="1">The sequence shown here is derived from an EMBL/GenBank/DDBJ whole genome shotgun (WGS) entry which is preliminary data.</text>
</comment>
<sequence length="145" mass="16261">MDISETVRSTYPGWRELRALAPGGPRSTVAGGINMLEDPIAVAVVMIRERALREHSRFAVAKVVGVASRLGYTASLPLVIPLDEDWNWRHRLISVIQIEHPEAVLVPSIGHLNHSPESFTHWCDFITCDPERTYSRHDTGVPSWI</sequence>
<evidence type="ECO:0000313" key="1">
    <source>
        <dbReference type="EMBL" id="GAA5064289.1"/>
    </source>
</evidence>
<proteinExistence type="predicted"/>
<dbReference type="Proteomes" id="UP001500603">
    <property type="component" value="Unassembled WGS sequence"/>
</dbReference>
<reference evidence="2" key="1">
    <citation type="journal article" date="2019" name="Int. J. Syst. Evol. Microbiol.">
        <title>The Global Catalogue of Microorganisms (GCM) 10K type strain sequencing project: providing services to taxonomists for standard genome sequencing and annotation.</title>
        <authorList>
            <consortium name="The Broad Institute Genomics Platform"/>
            <consortium name="The Broad Institute Genome Sequencing Center for Infectious Disease"/>
            <person name="Wu L."/>
            <person name="Ma J."/>
        </authorList>
    </citation>
    <scope>NUCLEOTIDE SEQUENCE [LARGE SCALE GENOMIC DNA]</scope>
    <source>
        <strain evidence="2">JCM 18298</strain>
    </source>
</reference>
<keyword evidence="2" id="KW-1185">Reference proteome</keyword>
<evidence type="ECO:0000313" key="2">
    <source>
        <dbReference type="Proteomes" id="UP001500603"/>
    </source>
</evidence>
<protein>
    <submittedName>
        <fullName evidence="1">Uncharacterized protein</fullName>
    </submittedName>
</protein>